<gene>
    <name evidence="1" type="ORF">EV137_1239</name>
</gene>
<evidence type="ECO:0000313" key="2">
    <source>
        <dbReference type="Proteomes" id="UP000295060"/>
    </source>
</evidence>
<evidence type="ECO:0000313" key="1">
    <source>
        <dbReference type="EMBL" id="TDW93941.1"/>
    </source>
</evidence>
<organism evidence="1 2">
    <name type="scientific">Kribbella pratensis</name>
    <dbReference type="NCBI Taxonomy" id="2512112"/>
    <lineage>
        <taxon>Bacteria</taxon>
        <taxon>Bacillati</taxon>
        <taxon>Actinomycetota</taxon>
        <taxon>Actinomycetes</taxon>
        <taxon>Propionibacteriales</taxon>
        <taxon>Kribbellaceae</taxon>
        <taxon>Kribbella</taxon>
    </lineage>
</organism>
<sequence length="55" mass="5812">MAVLHQDRRGRRADAVLAVGGVGLGCVNGENAVGQVQLAVNVFDVGERLVRIEPE</sequence>
<dbReference type="Proteomes" id="UP000295060">
    <property type="component" value="Unassembled WGS sequence"/>
</dbReference>
<accession>A0ABY2FM21</accession>
<comment type="caution">
    <text evidence="1">The sequence shown here is derived from an EMBL/GenBank/DDBJ whole genome shotgun (WGS) entry which is preliminary data.</text>
</comment>
<name>A0ABY2FM21_9ACTN</name>
<proteinExistence type="predicted"/>
<protein>
    <submittedName>
        <fullName evidence="1">Uncharacterized protein</fullName>
    </submittedName>
</protein>
<dbReference type="EMBL" id="SODU01000001">
    <property type="protein sequence ID" value="TDW93941.1"/>
    <property type="molecule type" value="Genomic_DNA"/>
</dbReference>
<reference evidence="1 2" key="1">
    <citation type="submission" date="2019-03" db="EMBL/GenBank/DDBJ databases">
        <title>Genomic Encyclopedia of Type Strains, Phase III (KMG-III): the genomes of soil and plant-associated and newly described type strains.</title>
        <authorList>
            <person name="Whitman W."/>
        </authorList>
    </citation>
    <scope>NUCLEOTIDE SEQUENCE [LARGE SCALE GENOMIC DNA]</scope>
    <source>
        <strain evidence="1 2">VKMAc-2574</strain>
    </source>
</reference>
<keyword evidence="2" id="KW-1185">Reference proteome</keyword>